<accession>E2BIB0</accession>
<dbReference type="EC" id="2.5.1.26" evidence="2"/>
<dbReference type="UniPathway" id="UPA00781"/>
<keyword evidence="4" id="KW-1185">Reference proteome</keyword>
<keyword evidence="2" id="KW-0274">FAD</keyword>
<dbReference type="STRING" id="610380.E2BIB0"/>
<dbReference type="GO" id="GO:0008611">
    <property type="term" value="P:ether lipid biosynthetic process"/>
    <property type="evidence" value="ECO:0007669"/>
    <property type="project" value="UniProtKB-UniPathway"/>
</dbReference>
<dbReference type="PANTHER" id="PTHR46568">
    <property type="entry name" value="ALKYLDIHYDROXYACETONEPHOSPHATE SYNTHASE, PEROXISOMAL"/>
    <property type="match status" value="1"/>
</dbReference>
<evidence type="ECO:0000313" key="4">
    <source>
        <dbReference type="Proteomes" id="UP000008237"/>
    </source>
</evidence>
<sequence>MSQNLPTHLPAPILSAELLKAIEQLKIEYSTDGADRLIRAHGHTMREIFLLKHGSFERIPDIVIWPNKSCNAEKDLFIDLNSLTLGGVIKVRTKSPRIF</sequence>
<comment type="function">
    <text evidence="2">Catalyzes the exchange of an acyl for a long-chain alkyl group and the formation of the ether bond in the biosynthesis of ether phospholipids.</text>
</comment>
<evidence type="ECO:0000256" key="2">
    <source>
        <dbReference type="RuleBase" id="RU363113"/>
    </source>
</evidence>
<comment type="pathway">
    <text evidence="2">Glycerolipid metabolism; ether lipid biosynthesis.</text>
</comment>
<dbReference type="Proteomes" id="UP000008237">
    <property type="component" value="Unassembled WGS sequence"/>
</dbReference>
<dbReference type="GO" id="GO:0005777">
    <property type="term" value="C:peroxisome"/>
    <property type="evidence" value="ECO:0007669"/>
    <property type="project" value="UniProtKB-SubCell"/>
</dbReference>
<keyword evidence="2" id="KW-0808">Transferase</keyword>
<comment type="catalytic activity">
    <reaction evidence="2">
        <text>a long chain fatty alcohol + a 1-acylglycerone 3-phosphate = a 1-O-alkylglycerone 3-phosphate + a long-chain fatty acid + H(+)</text>
        <dbReference type="Rhea" id="RHEA:36171"/>
        <dbReference type="ChEBI" id="CHEBI:15378"/>
        <dbReference type="ChEBI" id="CHEBI:17135"/>
        <dbReference type="ChEBI" id="CHEBI:57534"/>
        <dbReference type="ChEBI" id="CHEBI:57560"/>
        <dbReference type="ChEBI" id="CHEBI:73315"/>
        <dbReference type="EC" id="2.5.1.26"/>
    </reaction>
</comment>
<comment type="similarity">
    <text evidence="2">Belongs to the FAD-binding oxidoreductase/transferase type 4 family.</text>
</comment>
<evidence type="ECO:0000313" key="3">
    <source>
        <dbReference type="EMBL" id="EFN84574.1"/>
    </source>
</evidence>
<protein>
    <recommendedName>
        <fullName evidence="1 2">Alkylglycerone-phosphate synthase</fullName>
        <shortName evidence="2">Alkyl-DHAP synthase</shortName>
        <ecNumber evidence="2">2.5.1.26</ecNumber>
    </recommendedName>
</protein>
<dbReference type="OrthoDB" id="7786253at2759"/>
<comment type="subcellular location">
    <subcellularLocation>
        <location evidence="2">Peroxisome</location>
    </subcellularLocation>
</comment>
<reference evidence="3 4" key="1">
    <citation type="journal article" date="2010" name="Science">
        <title>Genomic comparison of the ants Camponotus floridanus and Harpegnathos saltator.</title>
        <authorList>
            <person name="Bonasio R."/>
            <person name="Zhang G."/>
            <person name="Ye C."/>
            <person name="Mutti N.S."/>
            <person name="Fang X."/>
            <person name="Qin N."/>
            <person name="Donahue G."/>
            <person name="Yang P."/>
            <person name="Li Q."/>
            <person name="Li C."/>
            <person name="Zhang P."/>
            <person name="Huang Z."/>
            <person name="Berger S.L."/>
            <person name="Reinberg D."/>
            <person name="Wang J."/>
            <person name="Liebig J."/>
        </authorList>
    </citation>
    <scope>NUCLEOTIDE SEQUENCE [LARGE SCALE GENOMIC DNA]</scope>
    <source>
        <strain evidence="3 4">R22 G/1</strain>
    </source>
</reference>
<dbReference type="InterPro" id="IPR016167">
    <property type="entry name" value="FAD-bd_PCMH_sub1"/>
</dbReference>
<dbReference type="EMBL" id="GL448480">
    <property type="protein sequence ID" value="EFN84574.1"/>
    <property type="molecule type" value="Genomic_DNA"/>
</dbReference>
<evidence type="ECO:0000256" key="1">
    <source>
        <dbReference type="ARBA" id="ARBA00031574"/>
    </source>
</evidence>
<dbReference type="Gene3D" id="3.30.43.10">
    <property type="entry name" value="Uridine Diphospho-n-acetylenolpyruvylglucosamine Reductase, domain 2"/>
    <property type="match status" value="1"/>
</dbReference>
<dbReference type="InterPro" id="IPR025650">
    <property type="entry name" value="Alkyl-DHAP_Synthase"/>
</dbReference>
<dbReference type="AlphaFoldDB" id="E2BIB0"/>
<keyword evidence="2" id="KW-0285">Flavoprotein</keyword>
<keyword evidence="2" id="KW-0576">Peroxisome</keyword>
<keyword evidence="2" id="KW-0444">Lipid biosynthesis</keyword>
<gene>
    <name evidence="3" type="ORF">EAI_03908</name>
</gene>
<name>E2BIB0_HARSA</name>
<proteinExistence type="inferred from homology"/>
<dbReference type="PANTHER" id="PTHR46568:SF1">
    <property type="entry name" value="ALKYLDIHYDROXYACETONEPHOSPHATE SYNTHASE, PEROXISOMAL"/>
    <property type="match status" value="1"/>
</dbReference>
<organism evidence="4">
    <name type="scientific">Harpegnathos saltator</name>
    <name type="common">Jerdon's jumping ant</name>
    <dbReference type="NCBI Taxonomy" id="610380"/>
    <lineage>
        <taxon>Eukaryota</taxon>
        <taxon>Metazoa</taxon>
        <taxon>Ecdysozoa</taxon>
        <taxon>Arthropoda</taxon>
        <taxon>Hexapoda</taxon>
        <taxon>Insecta</taxon>
        <taxon>Pterygota</taxon>
        <taxon>Neoptera</taxon>
        <taxon>Endopterygota</taxon>
        <taxon>Hymenoptera</taxon>
        <taxon>Apocrita</taxon>
        <taxon>Aculeata</taxon>
        <taxon>Formicoidea</taxon>
        <taxon>Formicidae</taxon>
        <taxon>Ponerinae</taxon>
        <taxon>Ponerini</taxon>
        <taxon>Harpegnathos</taxon>
    </lineage>
</organism>
<comment type="cofactor">
    <cofactor evidence="2">
        <name>FAD</name>
        <dbReference type="ChEBI" id="CHEBI:57692"/>
    </cofactor>
</comment>
<keyword evidence="2" id="KW-0443">Lipid metabolism</keyword>
<comment type="subunit">
    <text evidence="2">Homodimer.</text>
</comment>
<dbReference type="InParanoid" id="E2BIB0"/>
<dbReference type="GO" id="GO:0008609">
    <property type="term" value="F:alkylglycerone-phosphate synthase activity"/>
    <property type="evidence" value="ECO:0007669"/>
    <property type="project" value="UniProtKB-EC"/>
</dbReference>